<name>A0AA88QK76_9ASTE</name>
<organism evidence="1 2">
    <name type="scientific">Escallonia rubra</name>
    <dbReference type="NCBI Taxonomy" id="112253"/>
    <lineage>
        <taxon>Eukaryota</taxon>
        <taxon>Viridiplantae</taxon>
        <taxon>Streptophyta</taxon>
        <taxon>Embryophyta</taxon>
        <taxon>Tracheophyta</taxon>
        <taxon>Spermatophyta</taxon>
        <taxon>Magnoliopsida</taxon>
        <taxon>eudicotyledons</taxon>
        <taxon>Gunneridae</taxon>
        <taxon>Pentapetalae</taxon>
        <taxon>asterids</taxon>
        <taxon>campanulids</taxon>
        <taxon>Escalloniales</taxon>
        <taxon>Escalloniaceae</taxon>
        <taxon>Escallonia</taxon>
    </lineage>
</organism>
<accession>A0AA88QK76</accession>
<proteinExistence type="predicted"/>
<evidence type="ECO:0000313" key="1">
    <source>
        <dbReference type="EMBL" id="KAK2966096.1"/>
    </source>
</evidence>
<keyword evidence="2" id="KW-1185">Reference proteome</keyword>
<dbReference type="Proteomes" id="UP001187471">
    <property type="component" value="Unassembled WGS sequence"/>
</dbReference>
<gene>
    <name evidence="1" type="ORF">RJ640_025592</name>
</gene>
<sequence>MVTGFGQIKFCWLDAHLITLQIVSKKVSKLEEPEKHNRTGTAANASYNMGSNEANLIISQAQVNEVLKPTSYKNKQNSPPSTKKYGK</sequence>
<reference evidence="1" key="1">
    <citation type="submission" date="2022-12" db="EMBL/GenBank/DDBJ databases">
        <title>Draft genome assemblies for two species of Escallonia (Escalloniales).</title>
        <authorList>
            <person name="Chanderbali A."/>
            <person name="Dervinis C."/>
            <person name="Anghel I."/>
            <person name="Soltis D."/>
            <person name="Soltis P."/>
            <person name="Zapata F."/>
        </authorList>
    </citation>
    <scope>NUCLEOTIDE SEQUENCE</scope>
    <source>
        <strain evidence="1">UCBG92.1500</strain>
        <tissue evidence="1">Leaf</tissue>
    </source>
</reference>
<dbReference type="EMBL" id="JAVXUO010003153">
    <property type="protein sequence ID" value="KAK2966096.1"/>
    <property type="molecule type" value="Genomic_DNA"/>
</dbReference>
<comment type="caution">
    <text evidence="1">The sequence shown here is derived from an EMBL/GenBank/DDBJ whole genome shotgun (WGS) entry which is preliminary data.</text>
</comment>
<evidence type="ECO:0000313" key="2">
    <source>
        <dbReference type="Proteomes" id="UP001187471"/>
    </source>
</evidence>
<protein>
    <submittedName>
        <fullName evidence="1">Uncharacterized protein</fullName>
    </submittedName>
</protein>
<dbReference type="AlphaFoldDB" id="A0AA88QK76"/>